<comment type="caution">
    <text evidence="2">The sequence shown here is derived from an EMBL/GenBank/DDBJ whole genome shotgun (WGS) entry which is preliminary data.</text>
</comment>
<dbReference type="AlphaFoldDB" id="A0ABD0LZH5"/>
<proteinExistence type="predicted"/>
<name>A0ABD0LZH5_9CAEN</name>
<gene>
    <name evidence="2" type="ORF">BaRGS_00003654</name>
</gene>
<evidence type="ECO:0000313" key="2">
    <source>
        <dbReference type="EMBL" id="KAK7505084.1"/>
    </source>
</evidence>
<sequence>GGQQQSVHTTRQPGNLHPRLTTDMDTNNFIVPTKGLDTPVAMMDTVSMSDFKIEIDVASELIHGT</sequence>
<dbReference type="Proteomes" id="UP001519460">
    <property type="component" value="Unassembled WGS sequence"/>
</dbReference>
<reference evidence="2 3" key="1">
    <citation type="journal article" date="2023" name="Sci. Data">
        <title>Genome assembly of the Korean intertidal mud-creeper Batillaria attramentaria.</title>
        <authorList>
            <person name="Patra A.K."/>
            <person name="Ho P.T."/>
            <person name="Jun S."/>
            <person name="Lee S.J."/>
            <person name="Kim Y."/>
            <person name="Won Y.J."/>
        </authorList>
    </citation>
    <scope>NUCLEOTIDE SEQUENCE [LARGE SCALE GENOMIC DNA]</scope>
    <source>
        <strain evidence="2">Wonlab-2016</strain>
    </source>
</reference>
<organism evidence="2 3">
    <name type="scientific">Batillaria attramentaria</name>
    <dbReference type="NCBI Taxonomy" id="370345"/>
    <lineage>
        <taxon>Eukaryota</taxon>
        <taxon>Metazoa</taxon>
        <taxon>Spiralia</taxon>
        <taxon>Lophotrochozoa</taxon>
        <taxon>Mollusca</taxon>
        <taxon>Gastropoda</taxon>
        <taxon>Caenogastropoda</taxon>
        <taxon>Sorbeoconcha</taxon>
        <taxon>Cerithioidea</taxon>
        <taxon>Batillariidae</taxon>
        <taxon>Batillaria</taxon>
    </lineage>
</organism>
<feature type="compositionally biased region" description="Polar residues" evidence="1">
    <location>
        <begin position="1"/>
        <end position="13"/>
    </location>
</feature>
<evidence type="ECO:0000313" key="3">
    <source>
        <dbReference type="Proteomes" id="UP001519460"/>
    </source>
</evidence>
<feature type="region of interest" description="Disordered" evidence="1">
    <location>
        <begin position="1"/>
        <end position="28"/>
    </location>
</feature>
<accession>A0ABD0LZH5</accession>
<keyword evidence="3" id="KW-1185">Reference proteome</keyword>
<feature type="non-terminal residue" evidence="2">
    <location>
        <position position="65"/>
    </location>
</feature>
<dbReference type="EMBL" id="JACVVK020000012">
    <property type="protein sequence ID" value="KAK7505084.1"/>
    <property type="molecule type" value="Genomic_DNA"/>
</dbReference>
<feature type="non-terminal residue" evidence="2">
    <location>
        <position position="1"/>
    </location>
</feature>
<evidence type="ECO:0000256" key="1">
    <source>
        <dbReference type="SAM" id="MobiDB-lite"/>
    </source>
</evidence>
<protein>
    <submittedName>
        <fullName evidence="2">Uncharacterized protein</fullName>
    </submittedName>
</protein>